<proteinExistence type="predicted"/>
<accession>A0A512C018</accession>
<evidence type="ECO:0000313" key="2">
    <source>
        <dbReference type="Proteomes" id="UP000321085"/>
    </source>
</evidence>
<name>A0A512C018_9HYPH</name>
<protein>
    <submittedName>
        <fullName evidence="1">Uncharacterized protein</fullName>
    </submittedName>
</protein>
<dbReference type="AlphaFoldDB" id="A0A512C018"/>
<dbReference type="EMBL" id="BJYU01000111">
    <property type="protein sequence ID" value="GEO17556.1"/>
    <property type="molecule type" value="Genomic_DNA"/>
</dbReference>
<dbReference type="Proteomes" id="UP000321085">
    <property type="component" value="Unassembled WGS sequence"/>
</dbReference>
<reference evidence="1 2" key="1">
    <citation type="submission" date="2019-07" db="EMBL/GenBank/DDBJ databases">
        <title>Whole genome shotgun sequence of Microvirga aerophila NBRC 106136.</title>
        <authorList>
            <person name="Hosoyama A."/>
            <person name="Uohara A."/>
            <person name="Ohji S."/>
            <person name="Ichikawa N."/>
        </authorList>
    </citation>
    <scope>NUCLEOTIDE SEQUENCE [LARGE SCALE GENOMIC DNA]</scope>
    <source>
        <strain evidence="1 2">NBRC 106136</strain>
    </source>
</reference>
<evidence type="ECO:0000313" key="1">
    <source>
        <dbReference type="EMBL" id="GEO17556.1"/>
    </source>
</evidence>
<keyword evidence="2" id="KW-1185">Reference proteome</keyword>
<gene>
    <name evidence="1" type="ORF">MAE02_52520</name>
</gene>
<comment type="caution">
    <text evidence="1">The sequence shown here is derived from an EMBL/GenBank/DDBJ whole genome shotgun (WGS) entry which is preliminary data.</text>
</comment>
<organism evidence="1 2">
    <name type="scientific">Microvirga aerophila</name>
    <dbReference type="NCBI Taxonomy" id="670291"/>
    <lineage>
        <taxon>Bacteria</taxon>
        <taxon>Pseudomonadati</taxon>
        <taxon>Pseudomonadota</taxon>
        <taxon>Alphaproteobacteria</taxon>
        <taxon>Hyphomicrobiales</taxon>
        <taxon>Methylobacteriaceae</taxon>
        <taxon>Microvirga</taxon>
    </lineage>
</organism>
<sequence length="76" mass="8392">MSDPVQVRTSGVGMTNEEQEDLTAELLATNQSLVFIVRSVATLATKEGIPREVFFRTWRGEWHTGYGSNPAGRHSA</sequence>